<organism evidence="1 2">
    <name type="scientific">Bombardia bombarda</name>
    <dbReference type="NCBI Taxonomy" id="252184"/>
    <lineage>
        <taxon>Eukaryota</taxon>
        <taxon>Fungi</taxon>
        <taxon>Dikarya</taxon>
        <taxon>Ascomycota</taxon>
        <taxon>Pezizomycotina</taxon>
        <taxon>Sordariomycetes</taxon>
        <taxon>Sordariomycetidae</taxon>
        <taxon>Sordariales</taxon>
        <taxon>Lasiosphaeriaceae</taxon>
        <taxon>Bombardia</taxon>
    </lineage>
</organism>
<accession>A0AA39WGL8</accession>
<keyword evidence="2" id="KW-1185">Reference proteome</keyword>
<reference evidence="1" key="1">
    <citation type="submission" date="2023-06" db="EMBL/GenBank/DDBJ databases">
        <title>Genome-scale phylogeny and comparative genomics of the fungal order Sordariales.</title>
        <authorList>
            <consortium name="Lawrence Berkeley National Laboratory"/>
            <person name="Hensen N."/>
            <person name="Bonometti L."/>
            <person name="Westerberg I."/>
            <person name="Brannstrom I.O."/>
            <person name="Guillou S."/>
            <person name="Cros-Aarteil S."/>
            <person name="Calhoun S."/>
            <person name="Haridas S."/>
            <person name="Kuo A."/>
            <person name="Mondo S."/>
            <person name="Pangilinan J."/>
            <person name="Riley R."/>
            <person name="LaButti K."/>
            <person name="Andreopoulos B."/>
            <person name="Lipzen A."/>
            <person name="Chen C."/>
            <person name="Yanf M."/>
            <person name="Daum C."/>
            <person name="Ng V."/>
            <person name="Clum A."/>
            <person name="Steindorff A."/>
            <person name="Ohm R."/>
            <person name="Martin F."/>
            <person name="Silar P."/>
            <person name="Natvig D."/>
            <person name="Lalanne C."/>
            <person name="Gautier V."/>
            <person name="Ament-velasquez S.L."/>
            <person name="Kruys A."/>
            <person name="Hutchinson M.I."/>
            <person name="Powell A.J."/>
            <person name="Barry K."/>
            <person name="Miller A.N."/>
            <person name="Grigoriev I.V."/>
            <person name="Debuchy R."/>
            <person name="Gladieux P."/>
            <person name="Thoren M.H."/>
            <person name="Johannesson H."/>
        </authorList>
    </citation>
    <scope>NUCLEOTIDE SEQUENCE</scope>
    <source>
        <strain evidence="1">SMH3391-2</strain>
    </source>
</reference>
<evidence type="ECO:0000313" key="1">
    <source>
        <dbReference type="EMBL" id="KAK0615039.1"/>
    </source>
</evidence>
<protein>
    <submittedName>
        <fullName evidence="1">Uncharacterized protein</fullName>
    </submittedName>
</protein>
<proteinExistence type="predicted"/>
<dbReference type="Proteomes" id="UP001174934">
    <property type="component" value="Unassembled WGS sequence"/>
</dbReference>
<evidence type="ECO:0000313" key="2">
    <source>
        <dbReference type="Proteomes" id="UP001174934"/>
    </source>
</evidence>
<dbReference type="EMBL" id="JAULSR010000007">
    <property type="protein sequence ID" value="KAK0615039.1"/>
    <property type="molecule type" value="Genomic_DNA"/>
</dbReference>
<sequence>MRTVKHHAVISNAIQANPSLVVISGPSLGISQRHILISAISTVVGGRVGCAAEKSPSFLLAFLGFLLQTSPNTATTRGQL</sequence>
<gene>
    <name evidence="1" type="ORF">B0T17DRAFT_540918</name>
</gene>
<comment type="caution">
    <text evidence="1">The sequence shown here is derived from an EMBL/GenBank/DDBJ whole genome shotgun (WGS) entry which is preliminary data.</text>
</comment>
<name>A0AA39WGL8_9PEZI</name>
<dbReference type="AlphaFoldDB" id="A0AA39WGL8"/>